<gene>
    <name evidence="1" type="ORF">ACFQGD_28050</name>
</gene>
<dbReference type="EMBL" id="JBHSXX010000001">
    <property type="protein sequence ID" value="MFC6870983.1"/>
    <property type="molecule type" value="Genomic_DNA"/>
</dbReference>
<dbReference type="Proteomes" id="UP001596337">
    <property type="component" value="Unassembled WGS sequence"/>
</dbReference>
<protein>
    <recommendedName>
        <fullName evidence="3">Transcriptional regulator, AbiEi antitoxin, Type IV TA system</fullName>
    </recommendedName>
</protein>
<reference evidence="2" key="1">
    <citation type="journal article" date="2019" name="Int. J. Syst. Evol. Microbiol.">
        <title>The Global Catalogue of Microorganisms (GCM) 10K type strain sequencing project: providing services to taxonomists for standard genome sequencing and annotation.</title>
        <authorList>
            <consortium name="The Broad Institute Genomics Platform"/>
            <consortium name="The Broad Institute Genome Sequencing Center for Infectious Disease"/>
            <person name="Wu L."/>
            <person name="Ma J."/>
        </authorList>
    </citation>
    <scope>NUCLEOTIDE SEQUENCE [LARGE SCALE GENOMIC DNA]</scope>
    <source>
        <strain evidence="2">KCTC 32255</strain>
    </source>
</reference>
<evidence type="ECO:0000313" key="1">
    <source>
        <dbReference type="EMBL" id="MFC6870983.1"/>
    </source>
</evidence>
<proteinExistence type="predicted"/>
<comment type="caution">
    <text evidence="1">The sequence shown here is derived from an EMBL/GenBank/DDBJ whole genome shotgun (WGS) entry which is preliminary data.</text>
</comment>
<organism evidence="1 2">
    <name type="scientific">Haloechinothrix salitolerans</name>
    <dbReference type="NCBI Taxonomy" id="926830"/>
    <lineage>
        <taxon>Bacteria</taxon>
        <taxon>Bacillati</taxon>
        <taxon>Actinomycetota</taxon>
        <taxon>Actinomycetes</taxon>
        <taxon>Pseudonocardiales</taxon>
        <taxon>Pseudonocardiaceae</taxon>
        <taxon>Haloechinothrix</taxon>
    </lineage>
</organism>
<name>A0ABW2C7G8_9PSEU</name>
<keyword evidence="2" id="KW-1185">Reference proteome</keyword>
<sequence>MTNPHRTLRITPGTVRDGIATTAALRDAGLSRGMISTRCRPGGPWQRLLPGVVMLATGTPTRRQKLRAAVEYAGQNSVITGEDALAAHGVSVEPRDPVRLLVPTSKRLSPRDFVVPERSTRLPRPVFVDELPFAPPARAAIDVARVASDVMALRSVLAMVLHNGLCSPTELSDELDAGNQRGSAAVRAALRDSDLLATMFLHAQANQVLRSAPLPRPRWQVTITDTKEHVLGYADAWWDEVGLAWQIERGGAAECRAAHRHLALTAAGVTVVCTSSEQVLAAENDTEVKGRIIRALASAFLTAARCGGRPTVHATSEAVPNAA</sequence>
<dbReference type="RefSeq" id="WP_345399717.1">
    <property type="nucleotide sequence ID" value="NZ_BAABLA010000093.1"/>
</dbReference>
<accession>A0ABW2C7G8</accession>
<evidence type="ECO:0008006" key="3">
    <source>
        <dbReference type="Google" id="ProtNLM"/>
    </source>
</evidence>
<evidence type="ECO:0000313" key="2">
    <source>
        <dbReference type="Proteomes" id="UP001596337"/>
    </source>
</evidence>